<keyword evidence="1" id="KW-0732">Signal</keyword>
<feature type="chain" id="PRO_5045571999" evidence="1">
    <location>
        <begin position="20"/>
        <end position="256"/>
    </location>
</feature>
<proteinExistence type="predicted"/>
<feature type="signal peptide" evidence="1">
    <location>
        <begin position="1"/>
        <end position="19"/>
    </location>
</feature>
<dbReference type="EMBL" id="JBGOOS010000028">
    <property type="protein sequence ID" value="MEZ8210507.1"/>
    <property type="molecule type" value="Genomic_DNA"/>
</dbReference>
<gene>
    <name evidence="2" type="ORF">ACED39_17170</name>
</gene>
<dbReference type="PANTHER" id="PTHR38834">
    <property type="entry name" value="PERIPLASMIC SUBSTRATE BINDING PROTEIN FAMILY 3"/>
    <property type="match status" value="1"/>
</dbReference>
<dbReference type="Gene3D" id="3.40.190.10">
    <property type="entry name" value="Periplasmic binding protein-like II"/>
    <property type="match status" value="2"/>
</dbReference>
<evidence type="ECO:0000313" key="3">
    <source>
        <dbReference type="Proteomes" id="UP001569151"/>
    </source>
</evidence>
<dbReference type="Proteomes" id="UP001569151">
    <property type="component" value="Unassembled WGS sequence"/>
</dbReference>
<accession>A0ABV4MLQ1</accession>
<dbReference type="RefSeq" id="WP_371719704.1">
    <property type="nucleotide sequence ID" value="NZ_JBGOOF010000029.1"/>
</dbReference>
<keyword evidence="3" id="KW-1185">Reference proteome</keyword>
<dbReference type="SUPFAM" id="SSF53850">
    <property type="entry name" value="Periplasmic binding protein-like II"/>
    <property type="match status" value="1"/>
</dbReference>
<evidence type="ECO:0000256" key="1">
    <source>
        <dbReference type="SAM" id="SignalP"/>
    </source>
</evidence>
<dbReference type="PANTHER" id="PTHR38834:SF3">
    <property type="entry name" value="SOLUTE-BINDING PROTEIN FAMILY 3_N-TERMINAL DOMAIN-CONTAINING PROTEIN"/>
    <property type="match status" value="1"/>
</dbReference>
<name>A0ABV4MLQ1_9VIBR</name>
<evidence type="ECO:0000313" key="2">
    <source>
        <dbReference type="EMBL" id="MEZ8210507.1"/>
    </source>
</evidence>
<comment type="caution">
    <text evidence="2">The sequence shown here is derived from an EMBL/GenBank/DDBJ whole genome shotgun (WGS) entry which is preliminary data.</text>
</comment>
<protein>
    <submittedName>
        <fullName evidence="2">Substrate-binding periplasmic protein</fullName>
    </submittedName>
</protein>
<organism evidence="2 3">
    <name type="scientific">Vibrio bivalvicida</name>
    <dbReference type="NCBI Taxonomy" id="1276888"/>
    <lineage>
        <taxon>Bacteria</taxon>
        <taxon>Pseudomonadati</taxon>
        <taxon>Pseudomonadota</taxon>
        <taxon>Gammaproteobacteria</taxon>
        <taxon>Vibrionales</taxon>
        <taxon>Vibrionaceae</taxon>
        <taxon>Vibrio</taxon>
        <taxon>Vibrio oreintalis group</taxon>
    </lineage>
</organism>
<reference evidence="2 3" key="1">
    <citation type="submission" date="2024-06" db="EMBL/GenBank/DDBJ databases">
        <authorList>
            <person name="Steensen K."/>
            <person name="Seneca J."/>
            <person name="Bartlau N."/>
            <person name="Yu A.X."/>
            <person name="Polz M.F."/>
        </authorList>
    </citation>
    <scope>NUCLEOTIDE SEQUENCE [LARGE SCALE GENOMIC DNA]</scope>
    <source>
        <strain evidence="2 3">1F146</strain>
    </source>
</reference>
<sequence length="256" mass="29498">MRFTVLLFWCLLLSTNADAETKTVRFAVGEWAPFTSSSENPNEKISERLVIRAYESQGYKVVLSHYPWPRSLRLAKQGKYDGTFPWMYMPEREGIFLHSEKMFSQKVVFFSNKNVDFQWQTLPDIERFHIGTTQDFAATLVLDKAGIESTLEATELNNFEKLVKNRIDAYPAGLIRGKYLLKKHFTDEQVNRIKIGSKALIEDSMHILFSTNNKERSDHLSEVFSNGLRHIYASGEYDRIVFGASHPTTNNTSNPQ</sequence>